<keyword evidence="6 9" id="KW-0067">ATP-binding</keyword>
<accession>A0A6S7B7U6</accession>
<dbReference type="PANTHER" id="PTHR43820:SF4">
    <property type="entry name" value="HIGH-AFFINITY BRANCHED-CHAIN AMINO ACID TRANSPORT ATP-BINDING PROTEIN LIVF"/>
    <property type="match status" value="1"/>
</dbReference>
<protein>
    <submittedName>
        <fullName evidence="9">High-affinity branched-chain amino acid transport ATP-binding protein LivF</fullName>
    </submittedName>
</protein>
<evidence type="ECO:0000256" key="4">
    <source>
        <dbReference type="ARBA" id="ARBA00022519"/>
    </source>
</evidence>
<dbReference type="PANTHER" id="PTHR43820">
    <property type="entry name" value="HIGH-AFFINITY BRANCHED-CHAIN AMINO ACID TRANSPORT ATP-BINDING PROTEIN LIVF"/>
    <property type="match status" value="1"/>
</dbReference>
<keyword evidence="3" id="KW-1003">Cell membrane</keyword>
<evidence type="ECO:0000313" key="9">
    <source>
        <dbReference type="EMBL" id="CAB3782267.1"/>
    </source>
</evidence>
<gene>
    <name evidence="9" type="primary">livF_8</name>
    <name evidence="9" type="ORF">LMG28138_01475</name>
</gene>
<dbReference type="SMART" id="SM00382">
    <property type="entry name" value="AAA"/>
    <property type="match status" value="1"/>
</dbReference>
<evidence type="ECO:0000259" key="8">
    <source>
        <dbReference type="PROSITE" id="PS50893"/>
    </source>
</evidence>
<dbReference type="GO" id="GO:0016887">
    <property type="term" value="F:ATP hydrolysis activity"/>
    <property type="evidence" value="ECO:0007669"/>
    <property type="project" value="InterPro"/>
</dbReference>
<dbReference type="InterPro" id="IPR003593">
    <property type="entry name" value="AAA+_ATPase"/>
</dbReference>
<comment type="similarity">
    <text evidence="1">Belongs to the ABC transporter superfamily.</text>
</comment>
<dbReference type="PROSITE" id="PS50893">
    <property type="entry name" value="ABC_TRANSPORTER_2"/>
    <property type="match status" value="1"/>
</dbReference>
<dbReference type="InterPro" id="IPR017871">
    <property type="entry name" value="ABC_transporter-like_CS"/>
</dbReference>
<dbReference type="GO" id="GO:0005524">
    <property type="term" value="F:ATP binding"/>
    <property type="evidence" value="ECO:0007669"/>
    <property type="project" value="UniProtKB-KW"/>
</dbReference>
<keyword evidence="2" id="KW-0813">Transport</keyword>
<dbReference type="EMBL" id="CADIKM010000004">
    <property type="protein sequence ID" value="CAB3782267.1"/>
    <property type="molecule type" value="Genomic_DNA"/>
</dbReference>
<dbReference type="CDD" id="cd03224">
    <property type="entry name" value="ABC_TM1139_LivF_branched"/>
    <property type="match status" value="1"/>
</dbReference>
<dbReference type="AlphaFoldDB" id="A0A6S7B7U6"/>
<keyword evidence="10" id="KW-1185">Reference proteome</keyword>
<reference evidence="9 10" key="1">
    <citation type="submission" date="2020-04" db="EMBL/GenBank/DDBJ databases">
        <authorList>
            <person name="De Canck E."/>
        </authorList>
    </citation>
    <scope>NUCLEOTIDE SEQUENCE [LARGE SCALE GENOMIC DNA]</scope>
    <source>
        <strain evidence="9 10">LMG 28138</strain>
    </source>
</reference>
<dbReference type="RefSeq" id="WP_175104067.1">
    <property type="nucleotide sequence ID" value="NZ_CADIKM010000004.1"/>
</dbReference>
<keyword evidence="5" id="KW-0547">Nucleotide-binding</keyword>
<sequence>MLHIENLSAGYGNAPVLHELALDIAPNEIVGVLGCNGAGKSTLVKAIMGLLPQVIGEIRLRGEPLIGLRTHEIARRGIGLVPQGRWIFPKLTVRENLMMGTRAARGGDIGEIPQSVFDYFPVLKARLKQEGGTLSGGEQQVLAIARALCGRPKLLLLDEPSDGVQPSLVDLIGDVLPALCRESPLAVLLVEQNLDLVLRSARRCVVLENGRVVHAGPVDPSHRGLDAHPLTRYLSPAGGGEPYDHLDNLL</sequence>
<keyword evidence="7" id="KW-0029">Amino-acid transport</keyword>
<dbReference type="SUPFAM" id="SSF52540">
    <property type="entry name" value="P-loop containing nucleoside triphosphate hydrolases"/>
    <property type="match status" value="1"/>
</dbReference>
<feature type="domain" description="ABC transporter" evidence="8">
    <location>
        <begin position="2"/>
        <end position="234"/>
    </location>
</feature>
<dbReference type="Gene3D" id="3.40.50.300">
    <property type="entry name" value="P-loop containing nucleotide triphosphate hydrolases"/>
    <property type="match status" value="1"/>
</dbReference>
<organism evidence="9 10">
    <name type="scientific">Pararobbsia alpina</name>
    <dbReference type="NCBI Taxonomy" id="621374"/>
    <lineage>
        <taxon>Bacteria</taxon>
        <taxon>Pseudomonadati</taxon>
        <taxon>Pseudomonadota</taxon>
        <taxon>Betaproteobacteria</taxon>
        <taxon>Burkholderiales</taxon>
        <taxon>Burkholderiaceae</taxon>
        <taxon>Pararobbsia</taxon>
    </lineage>
</organism>
<dbReference type="InterPro" id="IPR003439">
    <property type="entry name" value="ABC_transporter-like_ATP-bd"/>
</dbReference>
<dbReference type="Proteomes" id="UP000494115">
    <property type="component" value="Unassembled WGS sequence"/>
</dbReference>
<dbReference type="PROSITE" id="PS00211">
    <property type="entry name" value="ABC_TRANSPORTER_1"/>
    <property type="match status" value="1"/>
</dbReference>
<evidence type="ECO:0000313" key="10">
    <source>
        <dbReference type="Proteomes" id="UP000494115"/>
    </source>
</evidence>
<evidence type="ECO:0000256" key="6">
    <source>
        <dbReference type="ARBA" id="ARBA00022840"/>
    </source>
</evidence>
<keyword evidence="4" id="KW-0472">Membrane</keyword>
<evidence type="ECO:0000256" key="1">
    <source>
        <dbReference type="ARBA" id="ARBA00005417"/>
    </source>
</evidence>
<evidence type="ECO:0000256" key="7">
    <source>
        <dbReference type="ARBA" id="ARBA00022970"/>
    </source>
</evidence>
<dbReference type="Pfam" id="PF00005">
    <property type="entry name" value="ABC_tran"/>
    <property type="match status" value="1"/>
</dbReference>
<dbReference type="InterPro" id="IPR052156">
    <property type="entry name" value="BCAA_Transport_ATP-bd_LivF"/>
</dbReference>
<dbReference type="InterPro" id="IPR027417">
    <property type="entry name" value="P-loop_NTPase"/>
</dbReference>
<evidence type="ECO:0000256" key="2">
    <source>
        <dbReference type="ARBA" id="ARBA00022448"/>
    </source>
</evidence>
<dbReference type="GO" id="GO:0015807">
    <property type="term" value="P:L-amino acid transport"/>
    <property type="evidence" value="ECO:0007669"/>
    <property type="project" value="TreeGrafter"/>
</dbReference>
<keyword evidence="4" id="KW-0997">Cell inner membrane</keyword>
<proteinExistence type="inferred from homology"/>
<evidence type="ECO:0000256" key="5">
    <source>
        <dbReference type="ARBA" id="ARBA00022741"/>
    </source>
</evidence>
<evidence type="ECO:0000256" key="3">
    <source>
        <dbReference type="ARBA" id="ARBA00022475"/>
    </source>
</evidence>
<name>A0A6S7B7U6_9BURK</name>
<dbReference type="GO" id="GO:0015658">
    <property type="term" value="F:branched-chain amino acid transmembrane transporter activity"/>
    <property type="evidence" value="ECO:0007669"/>
    <property type="project" value="TreeGrafter"/>
</dbReference>